<dbReference type="InterPro" id="IPR044399">
    <property type="entry name" value="Mb-like_M"/>
</dbReference>
<dbReference type="GO" id="GO:0071949">
    <property type="term" value="F:FAD binding"/>
    <property type="evidence" value="ECO:0007669"/>
    <property type="project" value="TreeGrafter"/>
</dbReference>
<dbReference type="InterPro" id="IPR000971">
    <property type="entry name" value="Globin"/>
</dbReference>
<dbReference type="InterPro" id="IPR012292">
    <property type="entry name" value="Globin/Proto"/>
</dbReference>
<dbReference type="PROSITE" id="PS01033">
    <property type="entry name" value="GLOBIN"/>
    <property type="match status" value="1"/>
</dbReference>
<dbReference type="PANTHER" id="PTHR43396:SF6">
    <property type="entry name" value="ABL201WP"/>
    <property type="match status" value="1"/>
</dbReference>
<dbReference type="PANTHER" id="PTHR43396">
    <property type="entry name" value="FLAVOHEMOPROTEIN"/>
    <property type="match status" value="1"/>
</dbReference>
<sequence>MSTTFRYFAASDFHQPLGSNKNNVFGRNNSTVSSTNSLMSNNSDTNTAATTATSGSTTNNVKRMHSSLISKYSNRSTIFTNDTDSISSSMSYDNNSTLASSVSPNSPANHHSGKHQHQLPSYMMNKSPQYIHQSTSRHSNLNHTNNLLHNTHSNHSQHSQHQHILNEDLVTLNSSMDNLEDGFYKLIRLDTRISFESYYVEQKQEQYKVKLQLNKHQIDLLRYTWNQMLLEESNEDEIFDDGGIDNYDLDEEGNIEENINAYYANNDSIPGAFPTGYNNSRRRIIKRKSSRNVNGSGSTNTNTNTMTRLDSTTIASSLFCRQLYFNLLSKDPTLEKMFPSIKHQAANMAGILSLTISQLENLSILDEYLAKLGKLHSRVLNIEEAHFKLMGEAFVQTFQERFGSKFTKELENLWIKLYLYLLILYYKSGLIHFTTSTNIDLTNGDSILLDDTDTDNDNVSVSNILDPKHQQQQYGGSSFNQDDNDNNNDGGVHPSTNTVVLTKSNISIIETPSKKSKFSIRKKKKENCVVM</sequence>
<feature type="region of interest" description="Disordered" evidence="1">
    <location>
        <begin position="470"/>
        <end position="496"/>
    </location>
</feature>
<proteinExistence type="predicted"/>
<reference evidence="3 4" key="1">
    <citation type="submission" date="2020-03" db="EMBL/GenBank/DDBJ databases">
        <title>FDA dAtabase for Regulatory Grade micrObial Sequences (FDA-ARGOS): Supporting development and validation of Infectious Disease Dx tests.</title>
        <authorList>
            <person name="Campos J."/>
            <person name="Goldberg B."/>
            <person name="Tallon L."/>
            <person name="Sadzewicz L."/>
            <person name="Vavikolanu K."/>
            <person name="Mehta A."/>
            <person name="Aluvathingal J."/>
            <person name="Nadendla S."/>
            <person name="Nandy P."/>
            <person name="Geyer C."/>
            <person name="Yan Y."/>
            <person name="Sichtig H."/>
        </authorList>
    </citation>
    <scope>NUCLEOTIDE SEQUENCE [LARGE SCALE GENOMIC DNA]</scope>
    <source>
        <strain evidence="3 4">FDAARGOS_656</strain>
    </source>
</reference>
<organism evidence="3 4">
    <name type="scientific">Candida albicans</name>
    <name type="common">Yeast</name>
    <dbReference type="NCBI Taxonomy" id="5476"/>
    <lineage>
        <taxon>Eukaryota</taxon>
        <taxon>Fungi</taxon>
        <taxon>Dikarya</taxon>
        <taxon>Ascomycota</taxon>
        <taxon>Saccharomycotina</taxon>
        <taxon>Pichiomycetes</taxon>
        <taxon>Debaryomycetaceae</taxon>
        <taxon>Candida/Lodderomyces clade</taxon>
        <taxon>Candida</taxon>
    </lineage>
</organism>
<feature type="region of interest" description="Disordered" evidence="1">
    <location>
        <begin position="18"/>
        <end position="59"/>
    </location>
</feature>
<dbReference type="Gene3D" id="1.10.490.10">
    <property type="entry name" value="Globins"/>
    <property type="match status" value="1"/>
</dbReference>
<name>A0A8H6BTM1_CANAX</name>
<evidence type="ECO:0000313" key="4">
    <source>
        <dbReference type="Proteomes" id="UP000536275"/>
    </source>
</evidence>
<gene>
    <name evidence="3" type="ORF">FOB64_006406</name>
</gene>
<dbReference type="SUPFAM" id="SSF46458">
    <property type="entry name" value="Globin-like"/>
    <property type="match status" value="1"/>
</dbReference>
<feature type="compositionally biased region" description="Low complexity" evidence="1">
    <location>
        <begin position="40"/>
        <end position="59"/>
    </location>
</feature>
<dbReference type="GO" id="GO:0008941">
    <property type="term" value="F:nitric oxide dioxygenase NAD(P)H activity"/>
    <property type="evidence" value="ECO:0007669"/>
    <property type="project" value="TreeGrafter"/>
</dbReference>
<feature type="compositionally biased region" description="Polar residues" evidence="1">
    <location>
        <begin position="98"/>
        <end position="109"/>
    </location>
</feature>
<comment type="caution">
    <text evidence="3">The sequence shown here is derived from an EMBL/GenBank/DDBJ whole genome shotgun (WGS) entry which is preliminary data.</text>
</comment>
<evidence type="ECO:0000313" key="3">
    <source>
        <dbReference type="EMBL" id="KAF6063433.1"/>
    </source>
</evidence>
<protein>
    <submittedName>
        <fullName evidence="3">Globin family protein</fullName>
    </submittedName>
</protein>
<dbReference type="CDD" id="cd01040">
    <property type="entry name" value="Mb-like"/>
    <property type="match status" value="1"/>
</dbReference>
<accession>A0A8H6BTM1</accession>
<dbReference type="Proteomes" id="UP000536275">
    <property type="component" value="Unassembled WGS sequence"/>
</dbReference>
<dbReference type="GO" id="GO:0020037">
    <property type="term" value="F:heme binding"/>
    <property type="evidence" value="ECO:0007669"/>
    <property type="project" value="InterPro"/>
</dbReference>
<feature type="domain" description="Globin" evidence="2">
    <location>
        <begin position="305"/>
        <end position="430"/>
    </location>
</feature>
<dbReference type="GO" id="GO:0071500">
    <property type="term" value="P:cellular response to nitrosative stress"/>
    <property type="evidence" value="ECO:0007669"/>
    <property type="project" value="TreeGrafter"/>
</dbReference>
<dbReference type="AlphaFoldDB" id="A0A8H6BTM1"/>
<evidence type="ECO:0000259" key="2">
    <source>
        <dbReference type="PROSITE" id="PS01033"/>
    </source>
</evidence>
<dbReference type="GO" id="GO:0019825">
    <property type="term" value="F:oxygen binding"/>
    <property type="evidence" value="ECO:0007669"/>
    <property type="project" value="InterPro"/>
</dbReference>
<dbReference type="SMR" id="A0A8H6BTM1"/>
<evidence type="ECO:0000256" key="1">
    <source>
        <dbReference type="SAM" id="MobiDB-lite"/>
    </source>
</evidence>
<dbReference type="EMBL" id="JABWAD010000061">
    <property type="protein sequence ID" value="KAF6063433.1"/>
    <property type="molecule type" value="Genomic_DNA"/>
</dbReference>
<dbReference type="InterPro" id="IPR009050">
    <property type="entry name" value="Globin-like_sf"/>
</dbReference>
<feature type="compositionally biased region" description="Polar residues" evidence="1">
    <location>
        <begin position="18"/>
        <end position="39"/>
    </location>
</feature>
<feature type="region of interest" description="Disordered" evidence="1">
    <location>
        <begin position="91"/>
        <end position="118"/>
    </location>
</feature>
<dbReference type="GO" id="GO:0046210">
    <property type="term" value="P:nitric oxide catabolic process"/>
    <property type="evidence" value="ECO:0007669"/>
    <property type="project" value="TreeGrafter"/>
</dbReference>
<dbReference type="Pfam" id="PF00042">
    <property type="entry name" value="Globin"/>
    <property type="match status" value="1"/>
</dbReference>
<feature type="compositionally biased region" description="Polar residues" evidence="1">
    <location>
        <begin position="470"/>
        <end position="481"/>
    </location>
</feature>